<protein>
    <submittedName>
        <fullName evidence="1">Uncharacterized protein</fullName>
    </submittedName>
</protein>
<reference evidence="1" key="1">
    <citation type="journal article" date="2016" name="Insect Biochem. Mol. Biol.">
        <title>Multifaceted biological insights from a draft genome sequence of the tobacco hornworm moth, Manduca sexta.</title>
        <authorList>
            <person name="Kanost M.R."/>
            <person name="Arrese E.L."/>
            <person name="Cao X."/>
            <person name="Chen Y.R."/>
            <person name="Chellapilla S."/>
            <person name="Goldsmith M.R."/>
            <person name="Grosse-Wilde E."/>
            <person name="Heckel D.G."/>
            <person name="Herndon N."/>
            <person name="Jiang H."/>
            <person name="Papanicolaou A."/>
            <person name="Qu J."/>
            <person name="Soulages J.L."/>
            <person name="Vogel H."/>
            <person name="Walters J."/>
            <person name="Waterhouse R.M."/>
            <person name="Ahn S.J."/>
            <person name="Almeida F.C."/>
            <person name="An C."/>
            <person name="Aqrawi P."/>
            <person name="Bretschneider A."/>
            <person name="Bryant W.B."/>
            <person name="Bucks S."/>
            <person name="Chao H."/>
            <person name="Chevignon G."/>
            <person name="Christen J.M."/>
            <person name="Clarke D.F."/>
            <person name="Dittmer N.T."/>
            <person name="Ferguson L.C.F."/>
            <person name="Garavelou S."/>
            <person name="Gordon K.H.J."/>
            <person name="Gunaratna R.T."/>
            <person name="Han Y."/>
            <person name="Hauser F."/>
            <person name="He Y."/>
            <person name="Heidel-Fischer H."/>
            <person name="Hirsh A."/>
            <person name="Hu Y."/>
            <person name="Jiang H."/>
            <person name="Kalra D."/>
            <person name="Klinner C."/>
            <person name="Konig C."/>
            <person name="Kovar C."/>
            <person name="Kroll A.R."/>
            <person name="Kuwar S.S."/>
            <person name="Lee S.L."/>
            <person name="Lehman R."/>
            <person name="Li K."/>
            <person name="Li Z."/>
            <person name="Liang H."/>
            <person name="Lovelace S."/>
            <person name="Lu Z."/>
            <person name="Mansfield J.H."/>
            <person name="McCulloch K.J."/>
            <person name="Mathew T."/>
            <person name="Morton B."/>
            <person name="Muzny D.M."/>
            <person name="Neunemann D."/>
            <person name="Ongeri F."/>
            <person name="Pauchet Y."/>
            <person name="Pu L.L."/>
            <person name="Pyrousis I."/>
            <person name="Rao X.J."/>
            <person name="Redding A."/>
            <person name="Roesel C."/>
            <person name="Sanchez-Gracia A."/>
            <person name="Schaack S."/>
            <person name="Shukla A."/>
            <person name="Tetreau G."/>
            <person name="Wang Y."/>
            <person name="Xiong G.H."/>
            <person name="Traut W."/>
            <person name="Walsh T.K."/>
            <person name="Worley K.C."/>
            <person name="Wu D."/>
            <person name="Wu W."/>
            <person name="Wu Y.Q."/>
            <person name="Zhang X."/>
            <person name="Zou Z."/>
            <person name="Zucker H."/>
            <person name="Briscoe A.D."/>
            <person name="Burmester T."/>
            <person name="Clem R.J."/>
            <person name="Feyereisen R."/>
            <person name="Grimmelikhuijzen C.J.P."/>
            <person name="Hamodrakas S.J."/>
            <person name="Hansson B.S."/>
            <person name="Huguet E."/>
            <person name="Jermiin L.S."/>
            <person name="Lan Q."/>
            <person name="Lehman H.K."/>
            <person name="Lorenzen M."/>
            <person name="Merzendorfer H."/>
            <person name="Michalopoulos I."/>
            <person name="Morton D.B."/>
            <person name="Muthukrishnan S."/>
            <person name="Oakeshott J.G."/>
            <person name="Palmer W."/>
            <person name="Park Y."/>
            <person name="Passarelli A.L."/>
            <person name="Rozas J."/>
            <person name="Schwartz L.M."/>
            <person name="Smith W."/>
            <person name="Southgate A."/>
            <person name="Vilcinskas A."/>
            <person name="Vogt R."/>
            <person name="Wang P."/>
            <person name="Werren J."/>
            <person name="Yu X.Q."/>
            <person name="Zhou J.J."/>
            <person name="Brown S.J."/>
            <person name="Scherer S.E."/>
            <person name="Richards S."/>
            <person name="Blissard G.W."/>
        </authorList>
    </citation>
    <scope>NUCLEOTIDE SEQUENCE</scope>
</reference>
<evidence type="ECO:0000313" key="2">
    <source>
        <dbReference type="Proteomes" id="UP000791440"/>
    </source>
</evidence>
<reference evidence="1" key="2">
    <citation type="submission" date="2020-12" db="EMBL/GenBank/DDBJ databases">
        <authorList>
            <person name="Kanost M."/>
        </authorList>
    </citation>
    <scope>NUCLEOTIDE SEQUENCE</scope>
</reference>
<dbReference type="AlphaFoldDB" id="A0A922CXB1"/>
<comment type="caution">
    <text evidence="1">The sequence shown here is derived from an EMBL/GenBank/DDBJ whole genome shotgun (WGS) entry which is preliminary data.</text>
</comment>
<gene>
    <name evidence="1" type="ORF">O3G_MSEX012835</name>
</gene>
<keyword evidence="2" id="KW-1185">Reference proteome</keyword>
<name>A0A922CXB1_MANSE</name>
<proteinExistence type="predicted"/>
<accession>A0A922CXB1</accession>
<dbReference type="Proteomes" id="UP000791440">
    <property type="component" value="Unassembled WGS sequence"/>
</dbReference>
<organism evidence="1 2">
    <name type="scientific">Manduca sexta</name>
    <name type="common">Tobacco hawkmoth</name>
    <name type="synonym">Tobacco hornworm</name>
    <dbReference type="NCBI Taxonomy" id="7130"/>
    <lineage>
        <taxon>Eukaryota</taxon>
        <taxon>Metazoa</taxon>
        <taxon>Ecdysozoa</taxon>
        <taxon>Arthropoda</taxon>
        <taxon>Hexapoda</taxon>
        <taxon>Insecta</taxon>
        <taxon>Pterygota</taxon>
        <taxon>Neoptera</taxon>
        <taxon>Endopterygota</taxon>
        <taxon>Lepidoptera</taxon>
        <taxon>Glossata</taxon>
        <taxon>Ditrysia</taxon>
        <taxon>Bombycoidea</taxon>
        <taxon>Sphingidae</taxon>
        <taxon>Sphinginae</taxon>
        <taxon>Sphingini</taxon>
        <taxon>Manduca</taxon>
    </lineage>
</organism>
<dbReference type="EMBL" id="JH668772">
    <property type="protein sequence ID" value="KAG6461752.1"/>
    <property type="molecule type" value="Genomic_DNA"/>
</dbReference>
<sequence length="178" mass="20168">MPGTLMPKMECALCSVIITGGAQCGACKKYLDYDCASIPEEEWIKLEDEEKAAWKCPTCLIPSSGYHQISLQAVLDEIRELKMQLRILPTLTEAVSVIKEELEDLRNCCGHNVAIVNDMSNQLSALEKQVTDLERLKAVVYTLQSYVERIRFLTTKSGPVRARHYDKAMRKLITFIRV</sequence>
<evidence type="ECO:0000313" key="1">
    <source>
        <dbReference type="EMBL" id="KAG6461752.1"/>
    </source>
</evidence>